<proteinExistence type="predicted"/>
<dbReference type="CDD" id="cd09918">
    <property type="entry name" value="SH2_Nterm_SPT6_like"/>
    <property type="match status" value="1"/>
</dbReference>
<dbReference type="SUPFAM" id="SSF53098">
    <property type="entry name" value="Ribonuclease H-like"/>
    <property type="match status" value="1"/>
</dbReference>
<keyword evidence="8" id="KW-1185">Reference proteome</keyword>
<evidence type="ECO:0000259" key="3">
    <source>
        <dbReference type="Pfam" id="PF14633"/>
    </source>
</evidence>
<feature type="domain" description="Tex-like central region" evidence="6">
    <location>
        <begin position="696"/>
        <end position="872"/>
    </location>
</feature>
<feature type="compositionally biased region" description="Acidic residues" evidence="1">
    <location>
        <begin position="187"/>
        <end position="208"/>
    </location>
</feature>
<feature type="region of interest" description="Disordered" evidence="1">
    <location>
        <begin position="1"/>
        <end position="219"/>
    </location>
</feature>
<feature type="domain" description="Transcription elongation factor Spt6 helix-hairpin-helix motif" evidence="4">
    <location>
        <begin position="1074"/>
        <end position="1175"/>
    </location>
</feature>
<dbReference type="InterPro" id="IPR023323">
    <property type="entry name" value="Tex-like_dom_sf"/>
</dbReference>
<evidence type="ECO:0000313" key="7">
    <source>
        <dbReference type="EMBL" id="CAL5220189.1"/>
    </source>
</evidence>
<dbReference type="PANTHER" id="PTHR10145">
    <property type="entry name" value="TRANSCRIPTION ELONGATION FACTOR SPT6"/>
    <property type="match status" value="1"/>
</dbReference>
<feature type="compositionally biased region" description="Basic and acidic residues" evidence="1">
    <location>
        <begin position="147"/>
        <end position="159"/>
    </location>
</feature>
<name>A0ABP1FNF2_9CHLO</name>
<feature type="region of interest" description="Disordered" evidence="1">
    <location>
        <begin position="1633"/>
        <end position="1771"/>
    </location>
</feature>
<dbReference type="InterPro" id="IPR037027">
    <property type="entry name" value="YqgF/RNaseH-like_dom_sf"/>
</dbReference>
<dbReference type="InterPro" id="IPR035019">
    <property type="entry name" value="Spt6_SH2_N"/>
</dbReference>
<dbReference type="EMBL" id="CAXHTA020000003">
    <property type="protein sequence ID" value="CAL5220189.1"/>
    <property type="molecule type" value="Genomic_DNA"/>
</dbReference>
<evidence type="ECO:0000259" key="5">
    <source>
        <dbReference type="Pfam" id="PF14639"/>
    </source>
</evidence>
<evidence type="ECO:0000259" key="4">
    <source>
        <dbReference type="Pfam" id="PF14635"/>
    </source>
</evidence>
<feature type="compositionally biased region" description="Basic residues" evidence="1">
    <location>
        <begin position="125"/>
        <end position="135"/>
    </location>
</feature>
<feature type="domain" description="Spt6 acidic N-terminal" evidence="2">
    <location>
        <begin position="55"/>
        <end position="136"/>
    </location>
</feature>
<dbReference type="Pfam" id="PF14633">
    <property type="entry name" value="SH2_2"/>
    <property type="match status" value="1"/>
</dbReference>
<dbReference type="InterPro" id="IPR055179">
    <property type="entry name" value="Tex-like_central_region"/>
</dbReference>
<feature type="compositionally biased region" description="Basic and acidic residues" evidence="1">
    <location>
        <begin position="7"/>
        <end position="16"/>
    </location>
</feature>
<dbReference type="SUPFAM" id="SSF158832">
    <property type="entry name" value="Tex N-terminal region-like"/>
    <property type="match status" value="1"/>
</dbReference>
<dbReference type="InterPro" id="IPR017072">
    <property type="entry name" value="TF_Spt6"/>
</dbReference>
<gene>
    <name evidence="7" type="primary">g2161</name>
    <name evidence="7" type="ORF">VP750_LOCUS1848</name>
</gene>
<dbReference type="InterPro" id="IPR023319">
    <property type="entry name" value="Tex-like_HTH_dom_sf"/>
</dbReference>
<dbReference type="Gene3D" id="1.10.10.2740">
    <property type="entry name" value="Spt6, Death-like domain"/>
    <property type="match status" value="1"/>
</dbReference>
<protein>
    <submittedName>
        <fullName evidence="7">G2161 protein</fullName>
    </submittedName>
</protein>
<feature type="compositionally biased region" description="Low complexity" evidence="1">
    <location>
        <begin position="1716"/>
        <end position="1750"/>
    </location>
</feature>
<sequence>MDQEDPENGRLDDEPPQRSQQAGEDEAEEVPEGEGEEEEDAGDGEDEGPGEDLQDSSEEEEGEGNEYDVTDKFLVADDDAEDGGDGDADAEGAEGSAKRKKKRRRRRESDEELDEEDYELIGQRPPRKGQHKRIRKLTEPAAGRHNVSAEDIREELFGKDDDDDDLQDVDEDEAAAQRQAERQRQEDDLDPLEDEDEFADFLVDDEEGEKPGEPRRRRRALAKALPAGVSAEAFQEAQDIFGDADELLEDFRAHARPGQQEPLDEEDDLDAEDLGDDDEARADRLRAIEERRKAREMKKITEKVEPEMLAKAMLRGEDDVIRTTDLPEREQLKPSPEPRGWGVIDSIMLDTCAAWILNQLLPPEDKAAEDEPDSDRASALRQAQPLETQLLLTGRREIDGPMRSGSGGYPPDYLVEDVRDLSRGQRAVRDARSHGGVDEWRKNESEKENLKHSIKSAVNEMFDKHNEVPFLAMYRKQVLDKLVSGRAEDMPYFIKRDYPGGCPASELRRASVVQVLGELLCGRAEDMPDVIKRESSRLPSGLSIGMVQAKHRRIRRWDILWKVYDLAVQWRALARRQEARQAAYAEAMDRPEATDDDRQAMDGLLEKLKDADSPEVLADIEAKFRVKMAASNGRLEDAMDSVTLHDGRRRPGRRSNYENLLKAGLEPIVRQIYLKAEDLGENIFMNYRTEEVAEISLEPREFAEQYTNQESALGKPELVLSRAAEMAICELVAEPQVRKAVREPFLRRALVSTEPTPQGEQLLDPFHICGRVKRIRDKPVQSFAGSDTFLRIAQAEKEGLIEVRIDINAQVLDEDIIQNMIKLYQSPQQTRIAKAWNAIRADTLRRAIMERLLPSFAVELRSKLLAEAQDAVLLQVSDKLWDWASQAPTQVQTGDESTVVEHRRFAAVCWGPGDPATTMVMLNEHGQLVDVLYAGQLSGSIRRTRRNAQGVDDIFSDPAKSKDAERIRDFLVQHTPHKIFLGGACMQCVQLYEDLQKVLDHMLDRMPSAFTRTETGYIELNWADESLAALWETSESAKQEMGDQLPLARRAIALARCKLEPLAVLSALCGPSAEILSMDLHPLKELVPRQALLKAAERICITAVNQVGLDVNVVAHSAWLAAPLQFVAGLGPRKSQLLSRAVQREEFVQTRSDLYKGLGVLGKHVFRNCGGPLLITASSDEVSLEDLDPLDATRITPVLYVYAKGLARAIVDPGAEEEAGKHHVREAQSRPNDVEGFNLLEYSKQLKEAEGRDHLTTLRDVTFELAAPGAELRRQRESFKVTEVLYMLCGESAETLKEGREVSAVVTFAGSRDVLVRLPDFGDAEGVISEVASEYGNPVQPRDRFVRDQAIRVRVNSLVPSESSSNISKLSVILVDEEDLDSNDVWEEQYCREVEPWYHILTREERQKARDEKKRALKSRQLIHRPIRHPYFKNLSALQTAEALRDADVGACLFTPSTRGTDQITLTMKVHKRTDDGLISDIYLSKEVKEGPKGSAVGAHLKLGKPLEISFLGAAGGSEQYEDLDEILARFVEPYVAQLKQIKGHRKYREGPAKHVEAQLKQEKKQMGTKGAAYVLGAKQENPGVFYIAYIANVTPHREYMTVTPDGIYFRREVRKNIEHVLYLFKKNPAGERASMQAEPQAPPPPAVPRVNRFSAQPPAAPPSAPPGMPAAGPGAVQPIKPAWLTASQPQQVQQPQWGPPPPVPAGNEWGTAQSAPAGNAWAPAHPAPAGNAWAPAHPAPAGNGNGYPHNAPPPPPQLPAPGYTQAYGRR</sequence>
<dbReference type="Pfam" id="PF14632">
    <property type="entry name" value="SPT6_acidic"/>
    <property type="match status" value="1"/>
</dbReference>
<dbReference type="InterPro" id="IPR035018">
    <property type="entry name" value="Spt6_SH2_C"/>
</dbReference>
<evidence type="ECO:0000259" key="6">
    <source>
        <dbReference type="Pfam" id="PF22706"/>
    </source>
</evidence>
<dbReference type="InterPro" id="IPR042066">
    <property type="entry name" value="Spt6_death-like"/>
</dbReference>
<feature type="region of interest" description="Disordered" evidence="1">
    <location>
        <begin position="251"/>
        <end position="281"/>
    </location>
</feature>
<dbReference type="InterPro" id="IPR028231">
    <property type="entry name" value="Spt6_YqgF"/>
</dbReference>
<feature type="compositionally biased region" description="Acidic residues" evidence="1">
    <location>
        <begin position="110"/>
        <end position="119"/>
    </location>
</feature>
<dbReference type="Pfam" id="PF22706">
    <property type="entry name" value="Tex_central_region"/>
    <property type="match status" value="1"/>
</dbReference>
<dbReference type="Pfam" id="PF14639">
    <property type="entry name" value="YqgF"/>
    <property type="match status" value="1"/>
</dbReference>
<dbReference type="InterPro" id="IPR035420">
    <property type="entry name" value="Spt6_SH2"/>
</dbReference>
<feature type="compositionally biased region" description="Acidic residues" evidence="1">
    <location>
        <begin position="262"/>
        <end position="280"/>
    </location>
</feature>
<dbReference type="PANTHER" id="PTHR10145:SF6">
    <property type="entry name" value="TRANSCRIPTION ELONGATION FACTOR SPT6"/>
    <property type="match status" value="1"/>
</dbReference>
<dbReference type="InterPro" id="IPR036860">
    <property type="entry name" value="SH2_dom_sf"/>
</dbReference>
<dbReference type="Gene3D" id="1.10.3500.10">
    <property type="entry name" value="Tex N-terminal region-like"/>
    <property type="match status" value="1"/>
</dbReference>
<dbReference type="Gene3D" id="3.30.420.140">
    <property type="entry name" value="YqgF/RNase H-like domain"/>
    <property type="match status" value="1"/>
</dbReference>
<feature type="compositionally biased region" description="Acidic residues" evidence="1">
    <location>
        <begin position="23"/>
        <end position="68"/>
    </location>
</feature>
<dbReference type="Gene3D" id="3.30.505.10">
    <property type="entry name" value="SH2 domain"/>
    <property type="match status" value="2"/>
</dbReference>
<feature type="compositionally biased region" description="Acidic residues" evidence="1">
    <location>
        <begin position="76"/>
        <end position="92"/>
    </location>
</feature>
<dbReference type="Gene3D" id="1.10.150.850">
    <property type="entry name" value="Spt6, helix-hairpin-helix domain"/>
    <property type="match status" value="1"/>
</dbReference>
<dbReference type="Gene3D" id="1.10.10.650">
    <property type="entry name" value="RuvA domain 2-like"/>
    <property type="match status" value="1"/>
</dbReference>
<feature type="compositionally biased region" description="Acidic residues" evidence="1">
    <location>
        <begin position="160"/>
        <end position="174"/>
    </location>
</feature>
<dbReference type="Pfam" id="PF14635">
    <property type="entry name" value="HHH_7"/>
    <property type="match status" value="1"/>
</dbReference>
<dbReference type="InterPro" id="IPR028083">
    <property type="entry name" value="Spt6_acidic_N_dom"/>
</dbReference>
<dbReference type="CDD" id="cd09928">
    <property type="entry name" value="SH2_Cterm_SPT6_like"/>
    <property type="match status" value="1"/>
</dbReference>
<reference evidence="7 8" key="1">
    <citation type="submission" date="2024-06" db="EMBL/GenBank/DDBJ databases">
        <authorList>
            <person name="Kraege A."/>
            <person name="Thomma B."/>
        </authorList>
    </citation>
    <scope>NUCLEOTIDE SEQUENCE [LARGE SCALE GENOMIC DNA]</scope>
</reference>
<comment type="caution">
    <text evidence="7">The sequence shown here is derived from an EMBL/GenBank/DDBJ whole genome shotgun (WGS) entry which is preliminary data.</text>
</comment>
<feature type="region of interest" description="Disordered" evidence="1">
    <location>
        <begin position="365"/>
        <end position="412"/>
    </location>
</feature>
<evidence type="ECO:0000259" key="2">
    <source>
        <dbReference type="Pfam" id="PF14632"/>
    </source>
</evidence>
<dbReference type="Proteomes" id="UP001497392">
    <property type="component" value="Unassembled WGS sequence"/>
</dbReference>
<evidence type="ECO:0000313" key="8">
    <source>
        <dbReference type="Proteomes" id="UP001497392"/>
    </source>
</evidence>
<feature type="domain" description="Transcription elongation factor Spt6 YqgF" evidence="5">
    <location>
        <begin position="911"/>
        <end position="1069"/>
    </location>
</feature>
<dbReference type="InterPro" id="IPR012337">
    <property type="entry name" value="RNaseH-like_sf"/>
</dbReference>
<evidence type="ECO:0000256" key="1">
    <source>
        <dbReference type="SAM" id="MobiDB-lite"/>
    </source>
</evidence>
<feature type="compositionally biased region" description="Pro residues" evidence="1">
    <location>
        <begin position="1659"/>
        <end position="1669"/>
    </location>
</feature>
<accession>A0ABP1FNF2</accession>
<feature type="compositionally biased region" description="Pro residues" evidence="1">
    <location>
        <begin position="1751"/>
        <end position="1760"/>
    </location>
</feature>
<organism evidence="7 8">
    <name type="scientific">Coccomyxa viridis</name>
    <dbReference type="NCBI Taxonomy" id="1274662"/>
    <lineage>
        <taxon>Eukaryota</taxon>
        <taxon>Viridiplantae</taxon>
        <taxon>Chlorophyta</taxon>
        <taxon>core chlorophytes</taxon>
        <taxon>Trebouxiophyceae</taxon>
        <taxon>Trebouxiophyceae incertae sedis</taxon>
        <taxon>Coccomyxaceae</taxon>
        <taxon>Coccomyxa</taxon>
    </lineage>
</organism>
<feature type="domain" description="Spt6 SH2" evidence="3">
    <location>
        <begin position="1403"/>
        <end position="1627"/>
    </location>
</feature>
<dbReference type="InterPro" id="IPR032706">
    <property type="entry name" value="Spt6_HHH"/>
</dbReference>